<dbReference type="EMBL" id="LT629799">
    <property type="protein sequence ID" value="SDU93135.1"/>
    <property type="molecule type" value="Genomic_DNA"/>
</dbReference>
<proteinExistence type="predicted"/>
<accession>A0A1H2MJD8</accession>
<evidence type="ECO:0000313" key="3">
    <source>
        <dbReference type="EMBL" id="SDU93135.1"/>
    </source>
</evidence>
<dbReference type="RefSeq" id="WP_231918095.1">
    <property type="nucleotide sequence ID" value="NZ_LT629799.1"/>
</dbReference>
<organism evidence="3 4">
    <name type="scientific">Microlunatus sagamiharensis</name>
    <dbReference type="NCBI Taxonomy" id="546874"/>
    <lineage>
        <taxon>Bacteria</taxon>
        <taxon>Bacillati</taxon>
        <taxon>Actinomycetota</taxon>
        <taxon>Actinomycetes</taxon>
        <taxon>Propionibacteriales</taxon>
        <taxon>Propionibacteriaceae</taxon>
        <taxon>Microlunatus</taxon>
    </lineage>
</organism>
<evidence type="ECO:0000313" key="4">
    <source>
        <dbReference type="Proteomes" id="UP000198825"/>
    </source>
</evidence>
<dbReference type="Proteomes" id="UP000198825">
    <property type="component" value="Chromosome I"/>
</dbReference>
<dbReference type="Pfam" id="PF18970">
    <property type="entry name" value="DUF5709"/>
    <property type="match status" value="1"/>
</dbReference>
<feature type="compositionally biased region" description="Basic and acidic residues" evidence="1">
    <location>
        <begin position="63"/>
        <end position="76"/>
    </location>
</feature>
<name>A0A1H2MJD8_9ACTN</name>
<dbReference type="InterPro" id="IPR043763">
    <property type="entry name" value="DUF5709"/>
</dbReference>
<keyword evidence="4" id="KW-1185">Reference proteome</keyword>
<feature type="domain" description="DUF5709" evidence="2">
    <location>
        <begin position="108"/>
        <end position="156"/>
    </location>
</feature>
<evidence type="ECO:0000256" key="1">
    <source>
        <dbReference type="SAM" id="MobiDB-lite"/>
    </source>
</evidence>
<sequence length="156" mass="16858">MTSTNPEPMSDPADVQPYEQTPDGTDQMDQDLIQPEETLEDRGVADALDEGYSPPEKPSVLLREGEHDTLDERLSEEIPEPDPYAEDDVDEEDNLTVRADEENLDDGEVGDLRAGRLVDPNEGIGLDTDSDLIGEDVGIDGGAASAEEAAVHVVPE</sequence>
<gene>
    <name evidence="3" type="ORF">SAMN04488544_2158</name>
</gene>
<feature type="region of interest" description="Disordered" evidence="1">
    <location>
        <begin position="1"/>
        <end position="132"/>
    </location>
</feature>
<evidence type="ECO:0000259" key="2">
    <source>
        <dbReference type="Pfam" id="PF18970"/>
    </source>
</evidence>
<dbReference type="STRING" id="546874.SAMN04488544_2158"/>
<feature type="compositionally biased region" description="Acidic residues" evidence="1">
    <location>
        <begin position="77"/>
        <end position="94"/>
    </location>
</feature>
<dbReference type="AlphaFoldDB" id="A0A1H2MJD8"/>
<protein>
    <recommendedName>
        <fullName evidence="2">DUF5709 domain-containing protein</fullName>
    </recommendedName>
</protein>
<reference evidence="4" key="1">
    <citation type="submission" date="2016-10" db="EMBL/GenBank/DDBJ databases">
        <authorList>
            <person name="Varghese N."/>
            <person name="Submissions S."/>
        </authorList>
    </citation>
    <scope>NUCLEOTIDE SEQUENCE [LARGE SCALE GENOMIC DNA]</scope>
    <source>
        <strain evidence="4">DSM 21743</strain>
    </source>
</reference>